<keyword evidence="3" id="KW-1185">Reference proteome</keyword>
<dbReference type="GO" id="GO:0008168">
    <property type="term" value="F:methyltransferase activity"/>
    <property type="evidence" value="ECO:0007669"/>
    <property type="project" value="UniProtKB-KW"/>
</dbReference>
<dbReference type="PANTHER" id="PTHR43861">
    <property type="entry name" value="TRANS-ACONITATE 2-METHYLTRANSFERASE-RELATED"/>
    <property type="match status" value="1"/>
</dbReference>
<feature type="non-terminal residue" evidence="2">
    <location>
        <position position="1"/>
    </location>
</feature>
<evidence type="ECO:0000313" key="2">
    <source>
        <dbReference type="EMBL" id="KAG5306928.1"/>
    </source>
</evidence>
<dbReference type="CDD" id="cd02440">
    <property type="entry name" value="AdoMet_MTases"/>
    <property type="match status" value="1"/>
</dbReference>
<dbReference type="Pfam" id="PF08242">
    <property type="entry name" value="Methyltransf_12"/>
    <property type="match status" value="1"/>
</dbReference>
<reference evidence="2" key="1">
    <citation type="submission" date="2020-02" db="EMBL/GenBank/DDBJ databases">
        <title>Relaxed selection underlies rapid genomic changes in the transitions from sociality to social parasitism in ants.</title>
        <authorList>
            <person name="Bi X."/>
        </authorList>
    </citation>
    <scope>NUCLEOTIDE SEQUENCE</scope>
    <source>
        <strain evidence="2">BGI-DK2013a</strain>
        <tissue evidence="2">Whole body</tissue>
    </source>
</reference>
<feature type="non-terminal residue" evidence="2">
    <location>
        <position position="450"/>
    </location>
</feature>
<keyword evidence="2" id="KW-0489">Methyltransferase</keyword>
<dbReference type="EMBL" id="JAANHZ010000795">
    <property type="protein sequence ID" value="KAG5306928.1"/>
    <property type="molecule type" value="Genomic_DNA"/>
</dbReference>
<evidence type="ECO:0000259" key="1">
    <source>
        <dbReference type="Pfam" id="PF08242"/>
    </source>
</evidence>
<feature type="domain" description="Methyltransferase type 12" evidence="1">
    <location>
        <begin position="37"/>
        <end position="135"/>
    </location>
</feature>
<dbReference type="Gene3D" id="3.40.50.150">
    <property type="entry name" value="Vaccinia Virus protein VP39"/>
    <property type="match status" value="1"/>
</dbReference>
<keyword evidence="2" id="KW-0808">Transferase</keyword>
<proteinExistence type="predicted"/>
<gene>
    <name evidence="2" type="primary">Jhamt_2</name>
    <name evidence="2" type="ORF">G6Z75_0001371</name>
</gene>
<dbReference type="InterPro" id="IPR029063">
    <property type="entry name" value="SAM-dependent_MTases_sf"/>
</dbReference>
<dbReference type="Proteomes" id="UP000667349">
    <property type="component" value="Unassembled WGS sequence"/>
</dbReference>
<organism evidence="2 3">
    <name type="scientific">Acromyrmex insinuator</name>
    <dbReference type="NCBI Taxonomy" id="230686"/>
    <lineage>
        <taxon>Eukaryota</taxon>
        <taxon>Metazoa</taxon>
        <taxon>Ecdysozoa</taxon>
        <taxon>Arthropoda</taxon>
        <taxon>Hexapoda</taxon>
        <taxon>Insecta</taxon>
        <taxon>Pterygota</taxon>
        <taxon>Neoptera</taxon>
        <taxon>Endopterygota</taxon>
        <taxon>Hymenoptera</taxon>
        <taxon>Apocrita</taxon>
        <taxon>Aculeata</taxon>
        <taxon>Formicoidea</taxon>
        <taxon>Formicidae</taxon>
        <taxon>Myrmicinae</taxon>
        <taxon>Acromyrmex</taxon>
    </lineage>
</organism>
<accession>A0A836EA08</accession>
<protein>
    <submittedName>
        <fullName evidence="2">JHAMT methyltransferase</fullName>
    </submittedName>
</protein>
<dbReference type="GO" id="GO:0032259">
    <property type="term" value="P:methylation"/>
    <property type="evidence" value="ECO:0007669"/>
    <property type="project" value="UniProtKB-KW"/>
</dbReference>
<dbReference type="AlphaFoldDB" id="A0A836EA08"/>
<sequence>MENPRIYSECDKIQKNRISSIIEEFSEDLMNICGKCMDIGCGPGNITKDFLLPSLDSNAQIIGTDISENMVKYANKTFGDKKRLQFKILDIETKNLPKEYISEFDHIFSFQTLQWCKNIRQAFENIYQMLKPNATMLVYVIASHDIFEILKLLEQDTRFAQYIPNSMKNISPYQESKNARKELRELLQNVGFTVHHCSLREAIYSDEKPMLQQFLDSLICLLTFIEDMPYDLMKEFKNILSYEYMRRRFYYKSMHNDKELVLDQCKVLIYNNCIKISHYKIRRLYIYTLNSSNPFKYILNNNLQREKATDVFDEFEEYLKCISGKCLDISCGLGDITKDMILPTLDPNALVIDKKIIIYIKTCTDVSKNMIDYANKKYSVPKKLEYKKNVINKKIFYGASSKFQVDPDEASCNEGSNLSVSLDPLPQFAEQRRLAGSSKFSGGQICILWT</sequence>
<evidence type="ECO:0000313" key="3">
    <source>
        <dbReference type="Proteomes" id="UP000667349"/>
    </source>
</evidence>
<dbReference type="SUPFAM" id="SSF53335">
    <property type="entry name" value="S-adenosyl-L-methionine-dependent methyltransferases"/>
    <property type="match status" value="1"/>
</dbReference>
<comment type="caution">
    <text evidence="2">The sequence shown here is derived from an EMBL/GenBank/DDBJ whole genome shotgun (WGS) entry which is preliminary data.</text>
</comment>
<name>A0A836EA08_9HYME</name>
<dbReference type="InterPro" id="IPR013217">
    <property type="entry name" value="Methyltransf_12"/>
</dbReference>
<dbReference type="PANTHER" id="PTHR43861:SF1">
    <property type="entry name" value="TRANS-ACONITATE 2-METHYLTRANSFERASE"/>
    <property type="match status" value="1"/>
</dbReference>